<proteinExistence type="predicted"/>
<dbReference type="EMBL" id="CP025746">
    <property type="protein sequence ID" value="QAA32177.1"/>
    <property type="molecule type" value="Genomic_DNA"/>
</dbReference>
<dbReference type="AlphaFoldDB" id="A0A410DT26"/>
<dbReference type="SUPFAM" id="SSF53474">
    <property type="entry name" value="alpha/beta-Hydrolases"/>
    <property type="match status" value="1"/>
</dbReference>
<keyword evidence="2" id="KW-1185">Reference proteome</keyword>
<dbReference type="OrthoDB" id="9765872at2"/>
<dbReference type="Proteomes" id="UP000286268">
    <property type="component" value="Chromosome"/>
</dbReference>
<evidence type="ECO:0000313" key="2">
    <source>
        <dbReference type="Proteomes" id="UP000286268"/>
    </source>
</evidence>
<evidence type="ECO:0008006" key="3">
    <source>
        <dbReference type="Google" id="ProtNLM"/>
    </source>
</evidence>
<dbReference type="KEGG" id="cmah:C1I91_11250"/>
<reference evidence="1 2" key="1">
    <citation type="submission" date="2018-01" db="EMBL/GenBank/DDBJ databases">
        <title>Genome Sequencing and Assembly of Anaerobacter polyendosporus strain CT4.</title>
        <authorList>
            <person name="Tachaapaikoon C."/>
            <person name="Sutheeworapong S."/>
            <person name="Jenjaroenpun P."/>
            <person name="Wongsurawat T."/>
            <person name="Nookeaw I."/>
            <person name="Cheawchanlertfa P."/>
            <person name="Kosugi A."/>
            <person name="Cheevadhanarak S."/>
            <person name="Ratanakhanokchai K."/>
        </authorList>
    </citation>
    <scope>NUCLEOTIDE SEQUENCE [LARGE SCALE GENOMIC DNA]</scope>
    <source>
        <strain evidence="1 2">CT4</strain>
    </source>
</reference>
<dbReference type="Gene3D" id="3.40.50.1820">
    <property type="entry name" value="alpha/beta hydrolase"/>
    <property type="match status" value="1"/>
</dbReference>
<evidence type="ECO:0000313" key="1">
    <source>
        <dbReference type="EMBL" id="QAA32177.1"/>
    </source>
</evidence>
<gene>
    <name evidence="1" type="ORF">C1I91_11250</name>
</gene>
<accession>A0A410DT26</accession>
<name>A0A410DT26_9CLOT</name>
<organism evidence="1 2">
    <name type="scientific">Clostridium manihotivorum</name>
    <dbReference type="NCBI Taxonomy" id="2320868"/>
    <lineage>
        <taxon>Bacteria</taxon>
        <taxon>Bacillati</taxon>
        <taxon>Bacillota</taxon>
        <taxon>Clostridia</taxon>
        <taxon>Eubacteriales</taxon>
        <taxon>Clostridiaceae</taxon>
        <taxon>Clostridium</taxon>
    </lineage>
</organism>
<dbReference type="InterPro" id="IPR029058">
    <property type="entry name" value="AB_hydrolase_fold"/>
</dbReference>
<dbReference type="RefSeq" id="WP_128212970.1">
    <property type="nucleotide sequence ID" value="NZ_CP025746.1"/>
</dbReference>
<dbReference type="PANTHER" id="PTHR11440">
    <property type="entry name" value="LECITHIN-CHOLESTEROL ACYLTRANSFERASE-RELATED"/>
    <property type="match status" value="1"/>
</dbReference>
<dbReference type="Pfam" id="PF02089">
    <property type="entry name" value="Palm_thioest"/>
    <property type="match status" value="1"/>
</dbReference>
<sequence>MNSISCKCQTKYPIVLIHGTGFRDRKYLNYWGRIPKALASNGSSIFYGYQDSWATIENNAIMIKNSIEKIIAETGAEKVNLIAHSKGGLDSRYVISNLDMSSKIASLTTIATPHHGSKTMDIICKLPKMLFRLVAVFANLWFRMLGDGKPDFHNVCGQFTTYFAEKFNSENPDEIDVYYQSYAAVMKSSFSDMFMFIPHFVVNLVEGQNDGLVTPKSAEWTNFKGVFRGSTNRGISHGDEVDIRRMRLSRKSSSEGVNDICDVYCQIVAELKSLGY</sequence>
<protein>
    <recommendedName>
        <fullName evidence="3">Triacylglycerol lipase</fullName>
    </recommendedName>
</protein>